<dbReference type="Proteomes" id="UP000198504">
    <property type="component" value="Unassembled WGS sequence"/>
</dbReference>
<dbReference type="STRING" id="1036181.SAMN05421756_10233"/>
<gene>
    <name evidence="2" type="ORF">SAMN05421756_10233</name>
</gene>
<organism evidence="2 3">
    <name type="scientific">Microlunatus flavus</name>
    <dbReference type="NCBI Taxonomy" id="1036181"/>
    <lineage>
        <taxon>Bacteria</taxon>
        <taxon>Bacillati</taxon>
        <taxon>Actinomycetota</taxon>
        <taxon>Actinomycetes</taxon>
        <taxon>Propionibacteriales</taxon>
        <taxon>Propionibacteriaceae</taxon>
        <taxon>Microlunatus</taxon>
    </lineage>
</organism>
<feature type="region of interest" description="Disordered" evidence="1">
    <location>
        <begin position="11"/>
        <end position="34"/>
    </location>
</feature>
<feature type="compositionally biased region" description="Basic residues" evidence="1">
    <location>
        <begin position="14"/>
        <end position="34"/>
    </location>
</feature>
<dbReference type="EMBL" id="FOFA01000002">
    <property type="protein sequence ID" value="SEP94800.1"/>
    <property type="molecule type" value="Genomic_DNA"/>
</dbReference>
<proteinExistence type="predicted"/>
<evidence type="ECO:0000256" key="1">
    <source>
        <dbReference type="SAM" id="MobiDB-lite"/>
    </source>
</evidence>
<keyword evidence="3" id="KW-1185">Reference proteome</keyword>
<evidence type="ECO:0000313" key="2">
    <source>
        <dbReference type="EMBL" id="SEP94800.1"/>
    </source>
</evidence>
<accession>A0A1H9C0P6</accession>
<sequence>MIIIRIKGLVADRKHGRSRSRSRSRSYSRSRSRY</sequence>
<name>A0A1H9C0P6_9ACTN</name>
<dbReference type="AlphaFoldDB" id="A0A1H9C0P6"/>
<evidence type="ECO:0000313" key="3">
    <source>
        <dbReference type="Proteomes" id="UP000198504"/>
    </source>
</evidence>
<reference evidence="3" key="1">
    <citation type="submission" date="2016-10" db="EMBL/GenBank/DDBJ databases">
        <authorList>
            <person name="Varghese N."/>
            <person name="Submissions S."/>
        </authorList>
    </citation>
    <scope>NUCLEOTIDE SEQUENCE [LARGE SCALE GENOMIC DNA]</scope>
    <source>
        <strain evidence="3">CGMCC 4.6856</strain>
    </source>
</reference>
<protein>
    <submittedName>
        <fullName evidence="2">Uncharacterized protein</fullName>
    </submittedName>
</protein>